<dbReference type="Proteomes" id="UP001189122">
    <property type="component" value="Unassembled WGS sequence"/>
</dbReference>
<keyword evidence="3" id="KW-1185">Reference proteome</keyword>
<comment type="caution">
    <text evidence="2">The sequence shown here is derived from an EMBL/GenBank/DDBJ whole genome shotgun (WGS) entry which is preliminary data.</text>
</comment>
<sequence length="51" mass="5340">MTNQRPSSPCLASPPQPPSAGAPHAEVRVAVSAAQRKVAGRPLRRDLSLIP</sequence>
<dbReference type="EMBL" id="CACRZD030000134">
    <property type="protein sequence ID" value="CAA6674680.1"/>
    <property type="molecule type" value="Genomic_DNA"/>
</dbReference>
<organism evidence="2 3">
    <name type="scientific">Spirodela intermedia</name>
    <name type="common">Intermediate duckweed</name>
    <dbReference type="NCBI Taxonomy" id="51605"/>
    <lineage>
        <taxon>Eukaryota</taxon>
        <taxon>Viridiplantae</taxon>
        <taxon>Streptophyta</taxon>
        <taxon>Embryophyta</taxon>
        <taxon>Tracheophyta</taxon>
        <taxon>Spermatophyta</taxon>
        <taxon>Magnoliopsida</taxon>
        <taxon>Liliopsida</taxon>
        <taxon>Araceae</taxon>
        <taxon>Lemnoideae</taxon>
        <taxon>Spirodela</taxon>
    </lineage>
</organism>
<reference evidence="3" key="1">
    <citation type="journal article" date="2020" name="Sci. Rep.">
        <title>Chromosome-scale genome assembly for the duckweed Spirodela intermedia, integrating cytogenetic maps, PacBio and Oxford Nanopore libraries.</title>
        <authorList>
            <person name="Hoang P.T.N."/>
            <person name="Fiebig A."/>
            <person name="Novak P."/>
            <person name="Macas J."/>
            <person name="Cao H.X."/>
            <person name="Stepanenko A."/>
            <person name="Chen G."/>
            <person name="Borisjuk N."/>
            <person name="Scholz U."/>
            <person name="Schubert I."/>
        </authorList>
    </citation>
    <scope>NUCLEOTIDE SEQUENCE [LARGE SCALE GENOMIC DNA]</scope>
</reference>
<accession>A0ABN7EAJ2</accession>
<feature type="region of interest" description="Disordered" evidence="1">
    <location>
        <begin position="1"/>
        <end position="25"/>
    </location>
</feature>
<evidence type="ECO:0000313" key="3">
    <source>
        <dbReference type="Proteomes" id="UP001189122"/>
    </source>
</evidence>
<evidence type="ECO:0000256" key="1">
    <source>
        <dbReference type="SAM" id="MobiDB-lite"/>
    </source>
</evidence>
<evidence type="ECO:0000313" key="2">
    <source>
        <dbReference type="EMBL" id="CAA6674680.1"/>
    </source>
</evidence>
<protein>
    <submittedName>
        <fullName evidence="2">Uncharacterized protein</fullName>
    </submittedName>
</protein>
<name>A0ABN7EAJ2_SPIIN</name>
<gene>
    <name evidence="2" type="ORF">SI7747_UN021038</name>
</gene>
<proteinExistence type="predicted"/>